<keyword evidence="8 9" id="KW-0807">Transducer</keyword>
<dbReference type="AlphaFoldDB" id="A0A8S3Z251"/>
<dbReference type="OrthoDB" id="5957871at2759"/>
<evidence type="ECO:0000256" key="5">
    <source>
        <dbReference type="ARBA" id="ARBA00023040"/>
    </source>
</evidence>
<comment type="similarity">
    <text evidence="9">Belongs to the G-protein coupled receptor 1 family.</text>
</comment>
<organism evidence="12 13">
    <name type="scientific">Candidula unifasciata</name>
    <dbReference type="NCBI Taxonomy" id="100452"/>
    <lineage>
        <taxon>Eukaryota</taxon>
        <taxon>Metazoa</taxon>
        <taxon>Spiralia</taxon>
        <taxon>Lophotrochozoa</taxon>
        <taxon>Mollusca</taxon>
        <taxon>Gastropoda</taxon>
        <taxon>Heterobranchia</taxon>
        <taxon>Euthyneura</taxon>
        <taxon>Panpulmonata</taxon>
        <taxon>Eupulmonata</taxon>
        <taxon>Stylommatophora</taxon>
        <taxon>Helicina</taxon>
        <taxon>Helicoidea</taxon>
        <taxon>Geomitridae</taxon>
        <taxon>Candidula</taxon>
    </lineage>
</organism>
<keyword evidence="5 9" id="KW-0297">G-protein coupled receptor</keyword>
<feature type="transmembrane region" description="Helical" evidence="10">
    <location>
        <begin position="78"/>
        <end position="101"/>
    </location>
</feature>
<dbReference type="PROSITE" id="PS50262">
    <property type="entry name" value="G_PROTEIN_RECEP_F1_2"/>
    <property type="match status" value="1"/>
</dbReference>
<proteinExistence type="inferred from homology"/>
<dbReference type="SUPFAM" id="SSF81321">
    <property type="entry name" value="Family A G protein-coupled receptor-like"/>
    <property type="match status" value="1"/>
</dbReference>
<dbReference type="GO" id="GO:0071880">
    <property type="term" value="P:adenylate cyclase-activating adrenergic receptor signaling pathway"/>
    <property type="evidence" value="ECO:0007669"/>
    <property type="project" value="TreeGrafter"/>
</dbReference>
<accession>A0A8S3Z251</accession>
<comment type="subcellular location">
    <subcellularLocation>
        <location evidence="1">Cell membrane</location>
        <topology evidence="1">Multi-pass membrane protein</topology>
    </subcellularLocation>
</comment>
<feature type="transmembrane region" description="Helical" evidence="10">
    <location>
        <begin position="45"/>
        <end position="66"/>
    </location>
</feature>
<evidence type="ECO:0000256" key="7">
    <source>
        <dbReference type="ARBA" id="ARBA00023170"/>
    </source>
</evidence>
<name>A0A8S3Z251_9EUPU</name>
<dbReference type="Proteomes" id="UP000678393">
    <property type="component" value="Unassembled WGS sequence"/>
</dbReference>
<evidence type="ECO:0000256" key="3">
    <source>
        <dbReference type="ARBA" id="ARBA00022692"/>
    </source>
</evidence>
<evidence type="ECO:0000313" key="13">
    <source>
        <dbReference type="Proteomes" id="UP000678393"/>
    </source>
</evidence>
<evidence type="ECO:0000256" key="1">
    <source>
        <dbReference type="ARBA" id="ARBA00004651"/>
    </source>
</evidence>
<evidence type="ECO:0000256" key="6">
    <source>
        <dbReference type="ARBA" id="ARBA00023136"/>
    </source>
</evidence>
<keyword evidence="6 10" id="KW-0472">Membrane</keyword>
<comment type="caution">
    <text evidence="12">The sequence shown here is derived from an EMBL/GenBank/DDBJ whole genome shotgun (WGS) entry which is preliminary data.</text>
</comment>
<evidence type="ECO:0000256" key="9">
    <source>
        <dbReference type="RuleBase" id="RU000688"/>
    </source>
</evidence>
<feature type="transmembrane region" description="Helical" evidence="10">
    <location>
        <begin position="107"/>
        <end position="137"/>
    </location>
</feature>
<evidence type="ECO:0000256" key="8">
    <source>
        <dbReference type="ARBA" id="ARBA00023224"/>
    </source>
</evidence>
<evidence type="ECO:0000259" key="11">
    <source>
        <dbReference type="PROSITE" id="PS50262"/>
    </source>
</evidence>
<evidence type="ECO:0000313" key="12">
    <source>
        <dbReference type="EMBL" id="CAG5123547.1"/>
    </source>
</evidence>
<dbReference type="InterPro" id="IPR017452">
    <property type="entry name" value="GPCR_Rhodpsn_7TM"/>
</dbReference>
<dbReference type="PANTHER" id="PTHR24248">
    <property type="entry name" value="ADRENERGIC RECEPTOR-RELATED G-PROTEIN COUPLED RECEPTOR"/>
    <property type="match status" value="1"/>
</dbReference>
<gene>
    <name evidence="12" type="ORF">CUNI_LOCUS9105</name>
</gene>
<keyword evidence="4 10" id="KW-1133">Transmembrane helix</keyword>
<reference evidence="12" key="1">
    <citation type="submission" date="2021-04" db="EMBL/GenBank/DDBJ databases">
        <authorList>
            <consortium name="Molecular Ecology Group"/>
        </authorList>
    </citation>
    <scope>NUCLEOTIDE SEQUENCE</scope>
</reference>
<feature type="transmembrane region" description="Helical" evidence="10">
    <location>
        <begin position="158"/>
        <end position="181"/>
    </location>
</feature>
<dbReference type="GO" id="GO:0005886">
    <property type="term" value="C:plasma membrane"/>
    <property type="evidence" value="ECO:0007669"/>
    <property type="project" value="UniProtKB-SubCell"/>
</dbReference>
<feature type="transmembrane region" description="Helical" evidence="10">
    <location>
        <begin position="310"/>
        <end position="332"/>
    </location>
</feature>
<dbReference type="CDD" id="cd15065">
    <property type="entry name" value="7tmA_Ap5-HTB1-like"/>
    <property type="match status" value="1"/>
</dbReference>
<feature type="transmembrane region" description="Helical" evidence="10">
    <location>
        <begin position="274"/>
        <end position="298"/>
    </location>
</feature>
<dbReference type="PRINTS" id="PR00237">
    <property type="entry name" value="GPCRRHODOPSN"/>
</dbReference>
<keyword evidence="13" id="KW-1185">Reference proteome</keyword>
<evidence type="ECO:0000256" key="4">
    <source>
        <dbReference type="ARBA" id="ARBA00022989"/>
    </source>
</evidence>
<dbReference type="Pfam" id="PF00001">
    <property type="entry name" value="7tm_1"/>
    <property type="match status" value="1"/>
</dbReference>
<keyword evidence="3 9" id="KW-0812">Transmembrane</keyword>
<dbReference type="PANTHER" id="PTHR24248:SF187">
    <property type="entry name" value="OCTOPAMINE RECEPTOR BETA-2R"/>
    <property type="match status" value="1"/>
</dbReference>
<dbReference type="EMBL" id="CAJHNH020001553">
    <property type="protein sequence ID" value="CAG5123547.1"/>
    <property type="molecule type" value="Genomic_DNA"/>
</dbReference>
<evidence type="ECO:0000256" key="2">
    <source>
        <dbReference type="ARBA" id="ARBA00022475"/>
    </source>
</evidence>
<dbReference type="InterPro" id="IPR000276">
    <property type="entry name" value="GPCR_Rhodpsn"/>
</dbReference>
<sequence length="402" mass="45559">MDLNSTNPTYDFTDVIIFSTVSPEYNTTGNASIENDLGRQVTLGIFFGLSILTAIGGNLLVCTAVFTDRRLKRFKNNYFIVSLAVADLLVSGVVMTFAMVNDIQQKWIFGGVFCRIWISFDVMCSTASILNLCVISFDRYKHIQNAMYYDMWMTTRKALTFIAAVWFLSALISFLPIQLGWHQGSVYDNSSIGNDDECIIKLNFIYAIVSSTISFYAPCLVMMILYFRLFLFARSHAISIKSQKLPAISSPVDRKSNISNGSNRNSQKTSDHKAAFTLGVITGVFLGCWLPFFIINPINAYDPTLVHPNVFVVSTWLGYVNSCLNPIIYSIFNTEFREAFKRILCLRTCNWNQNYLPSVVRTNSKRTKFKKADYDPQPSSDNGSMLRKTSRDHLFNEKITPL</sequence>
<dbReference type="PROSITE" id="PS00237">
    <property type="entry name" value="G_PROTEIN_RECEP_F1_1"/>
    <property type="match status" value="1"/>
</dbReference>
<feature type="domain" description="G-protein coupled receptors family 1 profile" evidence="11">
    <location>
        <begin position="57"/>
        <end position="329"/>
    </location>
</feature>
<dbReference type="Gene3D" id="1.20.1070.10">
    <property type="entry name" value="Rhodopsin 7-helix transmembrane proteins"/>
    <property type="match status" value="1"/>
</dbReference>
<dbReference type="GO" id="GO:0004989">
    <property type="term" value="F:octopamine receptor activity"/>
    <property type="evidence" value="ECO:0007669"/>
    <property type="project" value="TreeGrafter"/>
</dbReference>
<feature type="transmembrane region" description="Helical" evidence="10">
    <location>
        <begin position="204"/>
        <end position="231"/>
    </location>
</feature>
<evidence type="ECO:0000256" key="10">
    <source>
        <dbReference type="SAM" id="Phobius"/>
    </source>
</evidence>
<protein>
    <recommendedName>
        <fullName evidence="11">G-protein coupled receptors family 1 profile domain-containing protein</fullName>
    </recommendedName>
</protein>
<dbReference type="GO" id="GO:0043410">
    <property type="term" value="P:positive regulation of MAPK cascade"/>
    <property type="evidence" value="ECO:0007669"/>
    <property type="project" value="TreeGrafter"/>
</dbReference>
<keyword evidence="7 9" id="KW-0675">Receptor</keyword>
<keyword evidence="2" id="KW-1003">Cell membrane</keyword>